<dbReference type="OrthoDB" id="10011777at2759"/>
<dbReference type="Proteomes" id="UP000799770">
    <property type="component" value="Unassembled WGS sequence"/>
</dbReference>
<evidence type="ECO:0000259" key="1">
    <source>
        <dbReference type="PROSITE" id="PS51725"/>
    </source>
</evidence>
<evidence type="ECO:0000313" key="2">
    <source>
        <dbReference type="EMBL" id="KAF2122971.1"/>
    </source>
</evidence>
<dbReference type="Gene3D" id="3.30.70.100">
    <property type="match status" value="1"/>
</dbReference>
<reference evidence="2" key="1">
    <citation type="journal article" date="2020" name="Stud. Mycol.">
        <title>101 Dothideomycetes genomes: a test case for predicting lifestyles and emergence of pathogens.</title>
        <authorList>
            <person name="Haridas S."/>
            <person name="Albert R."/>
            <person name="Binder M."/>
            <person name="Bloem J."/>
            <person name="Labutti K."/>
            <person name="Salamov A."/>
            <person name="Andreopoulos B."/>
            <person name="Baker S."/>
            <person name="Barry K."/>
            <person name="Bills G."/>
            <person name="Bluhm B."/>
            <person name="Cannon C."/>
            <person name="Castanera R."/>
            <person name="Culley D."/>
            <person name="Daum C."/>
            <person name="Ezra D."/>
            <person name="Gonzalez J."/>
            <person name="Henrissat B."/>
            <person name="Kuo A."/>
            <person name="Liang C."/>
            <person name="Lipzen A."/>
            <person name="Lutzoni F."/>
            <person name="Magnuson J."/>
            <person name="Mondo S."/>
            <person name="Nolan M."/>
            <person name="Ohm R."/>
            <person name="Pangilinan J."/>
            <person name="Park H.-J."/>
            <person name="Ramirez L."/>
            <person name="Alfaro M."/>
            <person name="Sun H."/>
            <person name="Tritt A."/>
            <person name="Yoshinaga Y."/>
            <person name="Zwiers L.-H."/>
            <person name="Turgeon B."/>
            <person name="Goodwin S."/>
            <person name="Spatafora J."/>
            <person name="Crous P."/>
            <person name="Grigoriev I."/>
        </authorList>
    </citation>
    <scope>NUCLEOTIDE SEQUENCE</scope>
    <source>
        <strain evidence="2">CBS 627.86</strain>
    </source>
</reference>
<protein>
    <recommendedName>
        <fullName evidence="1">ABM domain-containing protein</fullName>
    </recommendedName>
</protein>
<dbReference type="EMBL" id="ML977310">
    <property type="protein sequence ID" value="KAF2122971.1"/>
    <property type="molecule type" value="Genomic_DNA"/>
</dbReference>
<feature type="domain" description="ABM" evidence="1">
    <location>
        <begin position="24"/>
        <end position="119"/>
    </location>
</feature>
<dbReference type="InterPro" id="IPR007138">
    <property type="entry name" value="ABM_dom"/>
</dbReference>
<accession>A0A6A5ZXE6</accession>
<dbReference type="Pfam" id="PF03992">
    <property type="entry name" value="ABM"/>
    <property type="match status" value="1"/>
</dbReference>
<keyword evidence="3" id="KW-1185">Reference proteome</keyword>
<dbReference type="PANTHER" id="PTHR40624:SF1">
    <property type="entry name" value="BIOSYNTHESIS MONOOXYGENASE, PUTATIVE (AFU_ORTHOLOGUE AFUA_1G12025)-RELATED"/>
    <property type="match status" value="1"/>
</dbReference>
<dbReference type="SUPFAM" id="SSF54909">
    <property type="entry name" value="Dimeric alpha+beta barrel"/>
    <property type="match status" value="1"/>
</dbReference>
<sequence length="130" mass="14734">MPKSYDFDTAKAHQAQGLEPDEEVNLVIILTPAKGKTARLEELIQRAVKYAQENEPDVLAYHLHKEKKTKDGQEEPDFIMVERYKNAAAFAAHQQSPTFLELGKIMQEEGLIGKPFTVFETSIFAGFSHR</sequence>
<evidence type="ECO:0000313" key="3">
    <source>
        <dbReference type="Proteomes" id="UP000799770"/>
    </source>
</evidence>
<gene>
    <name evidence="2" type="ORF">BDV96DRAFT_639524</name>
</gene>
<dbReference type="PROSITE" id="PS51725">
    <property type="entry name" value="ABM"/>
    <property type="match status" value="1"/>
</dbReference>
<dbReference type="PANTHER" id="PTHR40624">
    <property type="entry name" value="BIOSYNTHESIS MONOOXYGENASE, PUTATIVE (AFU_ORTHOLOGUE AFUA_1G12025)-RELATED"/>
    <property type="match status" value="1"/>
</dbReference>
<dbReference type="InterPro" id="IPR011008">
    <property type="entry name" value="Dimeric_a/b-barrel"/>
</dbReference>
<dbReference type="AlphaFoldDB" id="A0A6A5ZXE6"/>
<proteinExistence type="predicted"/>
<organism evidence="2 3">
    <name type="scientific">Lophiotrema nucula</name>
    <dbReference type="NCBI Taxonomy" id="690887"/>
    <lineage>
        <taxon>Eukaryota</taxon>
        <taxon>Fungi</taxon>
        <taxon>Dikarya</taxon>
        <taxon>Ascomycota</taxon>
        <taxon>Pezizomycotina</taxon>
        <taxon>Dothideomycetes</taxon>
        <taxon>Pleosporomycetidae</taxon>
        <taxon>Pleosporales</taxon>
        <taxon>Lophiotremataceae</taxon>
        <taxon>Lophiotrema</taxon>
    </lineage>
</organism>
<name>A0A6A5ZXE6_9PLEO</name>